<protein>
    <submittedName>
        <fullName evidence="1">Uncharacterized protein</fullName>
    </submittedName>
</protein>
<evidence type="ECO:0000313" key="2">
    <source>
        <dbReference type="EMBL" id="SHG45789.1"/>
    </source>
</evidence>
<evidence type="ECO:0000313" key="4">
    <source>
        <dbReference type="Proteomes" id="UP001205063"/>
    </source>
</evidence>
<dbReference type="RefSeq" id="WP_021660245.1">
    <property type="nucleotide sequence ID" value="NZ_FQVY01000004.1"/>
</dbReference>
<dbReference type="EMBL" id="FQVY01000004">
    <property type="protein sequence ID" value="SHG45789.1"/>
    <property type="molecule type" value="Genomic_DNA"/>
</dbReference>
<dbReference type="AlphaFoldDB" id="A0AAP1PY98"/>
<accession>A0AAP1PY98</accession>
<evidence type="ECO:0000313" key="3">
    <source>
        <dbReference type="Proteomes" id="UP000184089"/>
    </source>
</evidence>
<reference evidence="2" key="2">
    <citation type="submission" date="2016-11" db="EMBL/GenBank/DDBJ databases">
        <authorList>
            <person name="Varghese N."/>
            <person name="Submissions S."/>
        </authorList>
    </citation>
    <scope>NUCLEOTIDE SEQUENCE</scope>
    <source>
        <strain evidence="2">DSM 4029</strain>
    </source>
</reference>
<dbReference type="Proteomes" id="UP001205063">
    <property type="component" value="Unassembled WGS sequence"/>
</dbReference>
<comment type="caution">
    <text evidence="1">The sequence shown here is derived from an EMBL/GenBank/DDBJ whole genome shotgun (WGS) entry which is preliminary data.</text>
</comment>
<organism evidence="1 4">
    <name type="scientific">Bittarella massiliensis</name>
    <name type="common">ex Durand et al. 2017</name>
    <dbReference type="NCBI Taxonomy" id="1720313"/>
    <lineage>
        <taxon>Bacteria</taxon>
        <taxon>Bacillati</taxon>
        <taxon>Bacillota</taxon>
        <taxon>Clostridia</taxon>
        <taxon>Eubacteriales</taxon>
        <taxon>Oscillospiraceae</taxon>
        <taxon>Bittarella (ex Durand et al. 2017)</taxon>
    </lineage>
</organism>
<gene>
    <name evidence="1" type="ORF">NE646_09045</name>
    <name evidence="2" type="ORF">SAMN05444424_2450</name>
</gene>
<reference evidence="1" key="3">
    <citation type="submission" date="2022-06" db="EMBL/GenBank/DDBJ databases">
        <title>Isolation of gut microbiota from human fecal samples.</title>
        <authorList>
            <person name="Pamer E.G."/>
            <person name="Barat B."/>
            <person name="Waligurski E."/>
            <person name="Medina S."/>
            <person name="Paddock L."/>
            <person name="Mostad J."/>
        </authorList>
    </citation>
    <scope>NUCLEOTIDE SEQUENCE</scope>
    <source>
        <strain evidence="1">DFI.7.96</strain>
    </source>
</reference>
<evidence type="ECO:0000313" key="1">
    <source>
        <dbReference type="EMBL" id="MCQ4949811.1"/>
    </source>
</evidence>
<name>A0AAP1PY98_9FIRM</name>
<dbReference type="Proteomes" id="UP000184089">
    <property type="component" value="Unassembled WGS sequence"/>
</dbReference>
<sequence length="87" mass="10153">MLFWIGRPEIYMGYSLAESTAITRALTKAGIPYCWRTPNSDRMGRWDWGGDGSGSRFEKPYYIYVKKQDKEAAEQIVAQVRREQRGR</sequence>
<reference evidence="3" key="1">
    <citation type="submission" date="2016-11" db="EMBL/GenBank/DDBJ databases">
        <authorList>
            <person name="Jaros S."/>
            <person name="Januszkiewicz K."/>
            <person name="Wedrychowicz H."/>
        </authorList>
    </citation>
    <scope>NUCLEOTIDE SEQUENCE [LARGE SCALE GENOMIC DNA]</scope>
    <source>
        <strain evidence="3">DSM 4029</strain>
    </source>
</reference>
<proteinExistence type="predicted"/>
<dbReference type="EMBL" id="JANGAB010000004">
    <property type="protein sequence ID" value="MCQ4949811.1"/>
    <property type="molecule type" value="Genomic_DNA"/>
</dbReference>